<sequence>MAMQMYIVCDNPREDCVEKVKDYMTKINNELDRLSEDKTTDVREVVPESVIRADETFMSYIREHNEKYVFDVRAFFKMLKNKNEKKKTHRHIRSTGGLKRQHWLTSS</sequence>
<dbReference type="Gene3D" id="3.40.50.12760">
    <property type="match status" value="1"/>
</dbReference>
<accession>A0A183DKV0</accession>
<name>A0A183DKV0_9BILA</name>
<proteinExistence type="predicted"/>
<organism evidence="4">
    <name type="scientific">Gongylonema pulchrum</name>
    <dbReference type="NCBI Taxonomy" id="637853"/>
    <lineage>
        <taxon>Eukaryota</taxon>
        <taxon>Metazoa</taxon>
        <taxon>Ecdysozoa</taxon>
        <taxon>Nematoda</taxon>
        <taxon>Chromadorea</taxon>
        <taxon>Rhabditida</taxon>
        <taxon>Spirurina</taxon>
        <taxon>Spiruromorpha</taxon>
        <taxon>Spiruroidea</taxon>
        <taxon>Gongylonematidae</taxon>
        <taxon>Gongylonema</taxon>
    </lineage>
</organism>
<reference evidence="2 3" key="2">
    <citation type="submission" date="2018-11" db="EMBL/GenBank/DDBJ databases">
        <authorList>
            <consortium name="Pathogen Informatics"/>
        </authorList>
    </citation>
    <scope>NUCLEOTIDE SEQUENCE [LARGE SCALE GENOMIC DNA]</scope>
</reference>
<dbReference type="EMBL" id="UYRT01030163">
    <property type="protein sequence ID" value="VDK71117.1"/>
    <property type="molecule type" value="Genomic_DNA"/>
</dbReference>
<dbReference type="Proteomes" id="UP000271098">
    <property type="component" value="Unassembled WGS sequence"/>
</dbReference>
<gene>
    <name evidence="2" type="ORF">GPUH_LOCUS9341</name>
</gene>
<dbReference type="WBParaSite" id="GPUH_0000935201-mRNA-1">
    <property type="protein sequence ID" value="GPUH_0000935201-mRNA-1"/>
    <property type="gene ID" value="GPUH_0000935201"/>
</dbReference>
<evidence type="ECO:0000313" key="2">
    <source>
        <dbReference type="EMBL" id="VDK71117.1"/>
    </source>
</evidence>
<keyword evidence="3" id="KW-1185">Reference proteome</keyword>
<feature type="region of interest" description="Disordered" evidence="1">
    <location>
        <begin position="86"/>
        <end position="107"/>
    </location>
</feature>
<dbReference type="AlphaFoldDB" id="A0A183DKV0"/>
<protein>
    <submittedName>
        <fullName evidence="4">Dynein light chain</fullName>
    </submittedName>
</protein>
<reference evidence="4" key="1">
    <citation type="submission" date="2016-06" db="UniProtKB">
        <authorList>
            <consortium name="WormBaseParasite"/>
        </authorList>
    </citation>
    <scope>IDENTIFICATION</scope>
</reference>
<evidence type="ECO:0000256" key="1">
    <source>
        <dbReference type="SAM" id="MobiDB-lite"/>
    </source>
</evidence>
<evidence type="ECO:0000313" key="3">
    <source>
        <dbReference type="Proteomes" id="UP000271098"/>
    </source>
</evidence>
<evidence type="ECO:0000313" key="4">
    <source>
        <dbReference type="WBParaSite" id="GPUH_0000935201-mRNA-1"/>
    </source>
</evidence>